<dbReference type="InterPro" id="IPR003661">
    <property type="entry name" value="HisK_dim/P_dom"/>
</dbReference>
<keyword evidence="7" id="KW-0902">Two-component regulatory system</keyword>
<keyword evidence="12" id="KW-0175">Coiled coil</keyword>
<dbReference type="GO" id="GO:0005886">
    <property type="term" value="C:plasma membrane"/>
    <property type="evidence" value="ECO:0007669"/>
    <property type="project" value="TreeGrafter"/>
</dbReference>
<keyword evidence="5" id="KW-0808">Transferase</keyword>
<dbReference type="SUPFAM" id="SSF55785">
    <property type="entry name" value="PYP-like sensor domain (PAS domain)"/>
    <property type="match status" value="1"/>
</dbReference>
<feature type="coiled-coil region" evidence="12">
    <location>
        <begin position="373"/>
        <end position="407"/>
    </location>
</feature>
<keyword evidence="18" id="KW-1185">Reference proteome</keyword>
<dbReference type="SMART" id="SM00387">
    <property type="entry name" value="HATPase_c"/>
    <property type="match status" value="1"/>
</dbReference>
<dbReference type="CDD" id="cd17574">
    <property type="entry name" value="REC_OmpR"/>
    <property type="match status" value="1"/>
</dbReference>
<dbReference type="InterPro" id="IPR036890">
    <property type="entry name" value="HATPase_C_sf"/>
</dbReference>
<keyword evidence="4 11" id="KW-0597">Phosphoprotein</keyword>
<dbReference type="InterPro" id="IPR003660">
    <property type="entry name" value="HAMP_dom"/>
</dbReference>
<evidence type="ECO:0000256" key="9">
    <source>
        <dbReference type="ARBA" id="ARBA00023125"/>
    </source>
</evidence>
<dbReference type="EMBL" id="QRDW01000001">
    <property type="protein sequence ID" value="RED53754.1"/>
    <property type="molecule type" value="Genomic_DNA"/>
</dbReference>
<dbReference type="InterPro" id="IPR001789">
    <property type="entry name" value="Sig_transdc_resp-reg_receiver"/>
</dbReference>
<dbReference type="Gene3D" id="3.30.565.10">
    <property type="entry name" value="Histidine kinase-like ATPase, C-terminal domain"/>
    <property type="match status" value="1"/>
</dbReference>
<evidence type="ECO:0000256" key="7">
    <source>
        <dbReference type="ARBA" id="ARBA00023012"/>
    </source>
</evidence>
<gene>
    <name evidence="17" type="ORF">DFP90_101553</name>
</gene>
<dbReference type="SMART" id="SM00448">
    <property type="entry name" value="REC"/>
    <property type="match status" value="1"/>
</dbReference>
<dbReference type="SMART" id="SM00304">
    <property type="entry name" value="HAMP"/>
    <property type="match status" value="1"/>
</dbReference>
<evidence type="ECO:0000256" key="10">
    <source>
        <dbReference type="ARBA" id="ARBA00023163"/>
    </source>
</evidence>
<dbReference type="InterPro" id="IPR036097">
    <property type="entry name" value="HisK_dim/P_sf"/>
</dbReference>
<dbReference type="InterPro" id="IPR004358">
    <property type="entry name" value="Sig_transdc_His_kin-like_C"/>
</dbReference>
<dbReference type="RefSeq" id="WP_181905149.1">
    <property type="nucleotide sequence ID" value="NZ_QRDW01000001.1"/>
</dbReference>
<feature type="modified residue" description="4-aspartylphosphate" evidence="11">
    <location>
        <position position="723"/>
    </location>
</feature>
<dbReference type="InterPro" id="IPR011006">
    <property type="entry name" value="CheY-like_superfamily"/>
</dbReference>
<feature type="domain" description="Histidine kinase" evidence="14">
    <location>
        <begin position="417"/>
        <end position="635"/>
    </location>
</feature>
<dbReference type="CDD" id="cd00082">
    <property type="entry name" value="HisKA"/>
    <property type="match status" value="1"/>
</dbReference>
<dbReference type="PROSITE" id="PS50885">
    <property type="entry name" value="HAMP"/>
    <property type="match status" value="1"/>
</dbReference>
<evidence type="ECO:0000256" key="12">
    <source>
        <dbReference type="SAM" id="Coils"/>
    </source>
</evidence>
<evidence type="ECO:0000259" key="15">
    <source>
        <dbReference type="PROSITE" id="PS50110"/>
    </source>
</evidence>
<keyword evidence="13" id="KW-1133">Transmembrane helix</keyword>
<dbReference type="GO" id="GO:0000155">
    <property type="term" value="F:phosphorelay sensor kinase activity"/>
    <property type="evidence" value="ECO:0007669"/>
    <property type="project" value="InterPro"/>
</dbReference>
<reference evidence="17 18" key="1">
    <citation type="submission" date="2018-07" db="EMBL/GenBank/DDBJ databases">
        <title>Genomic Encyclopedia of Type Strains, Phase III (KMG-III): the genomes of soil and plant-associated and newly described type strains.</title>
        <authorList>
            <person name="Whitman W."/>
        </authorList>
    </citation>
    <scope>NUCLEOTIDE SEQUENCE [LARGE SCALE GENOMIC DNA]</scope>
    <source>
        <strain evidence="17 18">CECT 8488</strain>
    </source>
</reference>
<comment type="catalytic activity">
    <reaction evidence="1">
        <text>ATP + protein L-histidine = ADP + protein N-phospho-L-histidine.</text>
        <dbReference type="EC" id="2.7.13.3"/>
    </reaction>
</comment>
<keyword evidence="8" id="KW-0805">Transcription regulation</keyword>
<evidence type="ECO:0000259" key="14">
    <source>
        <dbReference type="PROSITE" id="PS50109"/>
    </source>
</evidence>
<dbReference type="Gene3D" id="1.10.287.130">
    <property type="match status" value="1"/>
</dbReference>
<sequence>MMAANSENNALDRLANIRNTKENELNRYLDGLRRQTDGFARSDFVKYSVGRFYGFSHAFHRLSPDPDQSSAILRAAFQLDAALAPDEAAASVHEYLSVHDRFHAGFAGILETSDFDNLYLVDRTARVVYAAEKDGYFSKDLTEPALADSILGKCYRRVMAMTQMTPDLNDVYVYMDYAGLEQGQAAIIGRPIVRHGSVEGVALYQLPQTPFDQLFKVPKENQLGTRIYAVGSEGRIRGGLPDTNQIESPIAKAAFEGKTGRIEAESFDGDLAFAAFTRFQRDDLDWALIVEQKRVDAMAESLSLRNSVFLIIGAMILGILGGTAYLARSFTAPLKNLTAVSEGLSRGELELPIRDLGRQDELGQLARAFSSMRDSIREQIGLIRQKNAELKEKVQLIESQNLELQNADRMKDDFLAATSHELRTPVNGIVGIAQTMLDGIAGDMTDGQARQLSLVIASGQRLSRLIDDLLDLNSIREGRFRVDLQSIDVHVLMQHVVSLINHTRPASNVEITLVMDEELPPVLADPARLEQVLFNLIGNALKYTIRGRVSVEVRKDGGRVAIAVHDTGPGIANQDMERIFEPFVQLENVSTRRRQGSGLGLTISRQIVQFFGSELHVGSTKGLGASFGFSLAIAGSPAENLIPEQLDQMVPQIMFTEEEIDVLPTLQQGKGRARILIVDDEPVNLQALHNTLQLAGYQVQVASEGRSALDQIQDDPPDVVVLDVMMPDLSGFDVARMIRQDFDLTELPILMLTARSRSQDMREGLASGANDYLTKPFDKDVLLARLENLLGVRQASRKAKENERLSAEIAKREKAEEALRASRRSLFRVLEESTMPVLLAAENRVIHYSNPAAETWLGADSNNLEGSLLDQLTRSEIILDQSSDDSGPREIELSLENGLSRHASLFRFGEDEGSGFAVVALNGWASGQGGNGTEQRKVEALLGTAASAMADQKGRLVEEIRTLEPELDMVADRWVPTDELDYRRAIVAVMTTALDCWASACGKGKVELAEESGIWRAYLDRSTYQTRTLDKYLLVETMPKQPRWRDVLRTGEFVLRAGLEEEDRRLLTAQLSELKRHLRQRRQV</sequence>
<keyword evidence="9" id="KW-0238">DNA-binding</keyword>
<dbReference type="Pfam" id="PF00672">
    <property type="entry name" value="HAMP"/>
    <property type="match status" value="1"/>
</dbReference>
<evidence type="ECO:0000256" key="5">
    <source>
        <dbReference type="ARBA" id="ARBA00022679"/>
    </source>
</evidence>
<dbReference type="InterPro" id="IPR035965">
    <property type="entry name" value="PAS-like_dom_sf"/>
</dbReference>
<comment type="caution">
    <text evidence="17">The sequence shown here is derived from an EMBL/GenBank/DDBJ whole genome shotgun (WGS) entry which is preliminary data.</text>
</comment>
<dbReference type="SMART" id="SM00388">
    <property type="entry name" value="HisKA"/>
    <property type="match status" value="1"/>
</dbReference>
<dbReference type="CDD" id="cd16922">
    <property type="entry name" value="HATPase_EvgS-ArcB-TorS-like"/>
    <property type="match status" value="1"/>
</dbReference>
<dbReference type="Pfam" id="PF00072">
    <property type="entry name" value="Response_reg"/>
    <property type="match status" value="1"/>
</dbReference>
<dbReference type="GO" id="GO:0009927">
    <property type="term" value="F:histidine phosphotransfer kinase activity"/>
    <property type="evidence" value="ECO:0007669"/>
    <property type="project" value="TreeGrafter"/>
</dbReference>
<dbReference type="FunFam" id="3.40.50.2300:FF:000001">
    <property type="entry name" value="DNA-binding response regulator PhoB"/>
    <property type="match status" value="1"/>
</dbReference>
<organism evidence="17 18">
    <name type="scientific">Aestuariispira insulae</name>
    <dbReference type="NCBI Taxonomy" id="1461337"/>
    <lineage>
        <taxon>Bacteria</taxon>
        <taxon>Pseudomonadati</taxon>
        <taxon>Pseudomonadota</taxon>
        <taxon>Alphaproteobacteria</taxon>
        <taxon>Rhodospirillales</taxon>
        <taxon>Kiloniellaceae</taxon>
        <taxon>Aestuariispira</taxon>
    </lineage>
</organism>
<dbReference type="AlphaFoldDB" id="A0A3D9HW64"/>
<evidence type="ECO:0000256" key="8">
    <source>
        <dbReference type="ARBA" id="ARBA00023015"/>
    </source>
</evidence>
<dbReference type="CDD" id="cd22890">
    <property type="entry name" value="ChiS-DBD"/>
    <property type="match status" value="1"/>
</dbReference>
<dbReference type="Gene3D" id="3.40.50.2300">
    <property type="match status" value="1"/>
</dbReference>
<evidence type="ECO:0000256" key="3">
    <source>
        <dbReference type="ARBA" id="ARBA00012438"/>
    </source>
</evidence>
<dbReference type="PRINTS" id="PR00344">
    <property type="entry name" value="BCTRLSENSOR"/>
</dbReference>
<dbReference type="Gene3D" id="6.10.340.10">
    <property type="match status" value="1"/>
</dbReference>
<name>A0A3D9HW64_9PROT</name>
<dbReference type="Gene3D" id="3.30.450.20">
    <property type="entry name" value="PAS domain"/>
    <property type="match status" value="1"/>
</dbReference>
<proteinExistence type="predicted"/>
<dbReference type="Pfam" id="PF02518">
    <property type="entry name" value="HATPase_c"/>
    <property type="match status" value="1"/>
</dbReference>
<comment type="subcellular location">
    <subcellularLocation>
        <location evidence="2">Membrane</location>
    </subcellularLocation>
</comment>
<dbReference type="FunFam" id="3.30.565.10:FF:000006">
    <property type="entry name" value="Sensor histidine kinase WalK"/>
    <property type="match status" value="1"/>
</dbReference>
<accession>A0A3D9HW64</accession>
<evidence type="ECO:0000256" key="13">
    <source>
        <dbReference type="SAM" id="Phobius"/>
    </source>
</evidence>
<dbReference type="CDD" id="cd06225">
    <property type="entry name" value="HAMP"/>
    <property type="match status" value="1"/>
</dbReference>
<dbReference type="SUPFAM" id="SSF158472">
    <property type="entry name" value="HAMP domain-like"/>
    <property type="match status" value="1"/>
</dbReference>
<evidence type="ECO:0000259" key="16">
    <source>
        <dbReference type="PROSITE" id="PS50885"/>
    </source>
</evidence>
<dbReference type="PROSITE" id="PS50110">
    <property type="entry name" value="RESPONSE_REGULATORY"/>
    <property type="match status" value="1"/>
</dbReference>
<dbReference type="SUPFAM" id="SSF47384">
    <property type="entry name" value="Homodimeric domain of signal transducing histidine kinase"/>
    <property type="match status" value="1"/>
</dbReference>
<evidence type="ECO:0000256" key="2">
    <source>
        <dbReference type="ARBA" id="ARBA00004370"/>
    </source>
</evidence>
<feature type="transmembrane region" description="Helical" evidence="13">
    <location>
        <begin position="308"/>
        <end position="327"/>
    </location>
</feature>
<dbReference type="PANTHER" id="PTHR43047:SF72">
    <property type="entry name" value="OSMOSENSING HISTIDINE PROTEIN KINASE SLN1"/>
    <property type="match status" value="1"/>
</dbReference>
<dbReference type="SUPFAM" id="SSF52172">
    <property type="entry name" value="CheY-like"/>
    <property type="match status" value="1"/>
</dbReference>
<dbReference type="InterPro" id="IPR003594">
    <property type="entry name" value="HATPase_dom"/>
</dbReference>
<protein>
    <recommendedName>
        <fullName evidence="3">histidine kinase</fullName>
        <ecNumber evidence="3">2.7.13.3</ecNumber>
    </recommendedName>
</protein>
<evidence type="ECO:0000256" key="6">
    <source>
        <dbReference type="ARBA" id="ARBA00022777"/>
    </source>
</evidence>
<dbReference type="GO" id="GO:0003677">
    <property type="term" value="F:DNA binding"/>
    <property type="evidence" value="ECO:0007669"/>
    <property type="project" value="UniProtKB-KW"/>
</dbReference>
<evidence type="ECO:0000256" key="1">
    <source>
        <dbReference type="ARBA" id="ARBA00000085"/>
    </source>
</evidence>
<evidence type="ECO:0000313" key="18">
    <source>
        <dbReference type="Proteomes" id="UP000256845"/>
    </source>
</evidence>
<evidence type="ECO:0000256" key="11">
    <source>
        <dbReference type="PROSITE-ProRule" id="PRU00169"/>
    </source>
</evidence>
<dbReference type="PROSITE" id="PS50109">
    <property type="entry name" value="HIS_KIN"/>
    <property type="match status" value="1"/>
</dbReference>
<dbReference type="InterPro" id="IPR005467">
    <property type="entry name" value="His_kinase_dom"/>
</dbReference>
<keyword evidence="13" id="KW-0472">Membrane</keyword>
<keyword evidence="13" id="KW-0812">Transmembrane</keyword>
<dbReference type="SUPFAM" id="SSF55874">
    <property type="entry name" value="ATPase domain of HSP90 chaperone/DNA topoisomerase II/histidine kinase"/>
    <property type="match status" value="1"/>
</dbReference>
<dbReference type="EC" id="2.7.13.3" evidence="3"/>
<dbReference type="Proteomes" id="UP000256845">
    <property type="component" value="Unassembled WGS sequence"/>
</dbReference>
<dbReference type="Pfam" id="PF00512">
    <property type="entry name" value="HisKA"/>
    <property type="match status" value="1"/>
</dbReference>
<keyword evidence="6 17" id="KW-0418">Kinase</keyword>
<evidence type="ECO:0000313" key="17">
    <source>
        <dbReference type="EMBL" id="RED53754.1"/>
    </source>
</evidence>
<evidence type="ECO:0000256" key="4">
    <source>
        <dbReference type="ARBA" id="ARBA00022553"/>
    </source>
</evidence>
<keyword evidence="10" id="KW-0804">Transcription</keyword>
<feature type="domain" description="Response regulatory" evidence="15">
    <location>
        <begin position="674"/>
        <end position="790"/>
    </location>
</feature>
<feature type="domain" description="HAMP" evidence="16">
    <location>
        <begin position="328"/>
        <end position="381"/>
    </location>
</feature>
<dbReference type="PANTHER" id="PTHR43047">
    <property type="entry name" value="TWO-COMPONENT HISTIDINE PROTEIN KINASE"/>
    <property type="match status" value="1"/>
</dbReference>